<proteinExistence type="predicted"/>
<dbReference type="EC" id="6.5.1.6" evidence="1"/>
<evidence type="ECO:0000313" key="1">
    <source>
        <dbReference type="EMBL" id="MBP2077112.1"/>
    </source>
</evidence>
<dbReference type="SUPFAM" id="SSF56091">
    <property type="entry name" value="DNA ligase/mRNA capping enzyme, catalytic domain"/>
    <property type="match status" value="1"/>
</dbReference>
<organism evidence="1 2">
    <name type="scientific">Oceanobacillus polygoni</name>
    <dbReference type="NCBI Taxonomy" id="1235259"/>
    <lineage>
        <taxon>Bacteria</taxon>
        <taxon>Bacillati</taxon>
        <taxon>Bacillota</taxon>
        <taxon>Bacilli</taxon>
        <taxon>Bacillales</taxon>
        <taxon>Bacillaceae</taxon>
        <taxon>Oceanobacillus</taxon>
    </lineage>
</organism>
<dbReference type="EC" id="6.5.1.1" evidence="1"/>
<accession>A0A9X1CG96</accession>
<comment type="caution">
    <text evidence="1">The sequence shown here is derived from an EMBL/GenBank/DDBJ whole genome shotgun (WGS) entry which is preliminary data.</text>
</comment>
<dbReference type="Gene3D" id="3.30.1490.70">
    <property type="match status" value="1"/>
</dbReference>
<keyword evidence="1" id="KW-0436">Ligase</keyword>
<name>A0A9X1CG96_9BACI</name>
<protein>
    <submittedName>
        <fullName evidence="1">DNA ligase-1</fullName>
        <ecNumber evidence="1">6.5.1.1</ecNumber>
        <ecNumber evidence="1">6.5.1.6</ecNumber>
        <ecNumber evidence="1">6.5.1.7</ecNumber>
    </submittedName>
</protein>
<dbReference type="EC" id="6.5.1.7" evidence="1"/>
<reference evidence="1" key="1">
    <citation type="submission" date="2021-03" db="EMBL/GenBank/DDBJ databases">
        <title>Genomic Encyclopedia of Type Strains, Phase IV (KMG-IV): sequencing the most valuable type-strain genomes for metagenomic binning, comparative biology and taxonomic classification.</title>
        <authorList>
            <person name="Goeker M."/>
        </authorList>
    </citation>
    <scope>NUCLEOTIDE SEQUENCE</scope>
    <source>
        <strain evidence="1">DSM 107338</strain>
    </source>
</reference>
<gene>
    <name evidence="1" type="ORF">J2Z64_001343</name>
</gene>
<dbReference type="GO" id="GO:0003910">
    <property type="term" value="F:DNA ligase (ATP) activity"/>
    <property type="evidence" value="ECO:0007669"/>
    <property type="project" value="UniProtKB-EC"/>
</dbReference>
<dbReference type="EMBL" id="JAGGMB010000003">
    <property type="protein sequence ID" value="MBP2077112.1"/>
    <property type="molecule type" value="Genomic_DNA"/>
</dbReference>
<dbReference type="Proteomes" id="UP001138793">
    <property type="component" value="Unassembled WGS sequence"/>
</dbReference>
<keyword evidence="2" id="KW-1185">Reference proteome</keyword>
<dbReference type="AlphaFoldDB" id="A0A9X1CG96"/>
<sequence>MEFNSERIVQVQWIEGNGVPYFHLVEGQDLEGIVLKRKGSKYQINKRSDQWLKVINYKYIDVMVTGMVKKDRSFLLNSMEDGKAIGLMEFAPVNERKRIYREVENNGVKETDKIIRFNQGIPCNVKFRNWTSTNKLRIPSFHKFVS</sequence>
<evidence type="ECO:0000313" key="2">
    <source>
        <dbReference type="Proteomes" id="UP001138793"/>
    </source>
</evidence>